<feature type="transmembrane region" description="Helical" evidence="4">
    <location>
        <begin position="6"/>
        <end position="27"/>
    </location>
</feature>
<dbReference type="PROSITE" id="PS51379">
    <property type="entry name" value="4FE4S_FER_2"/>
    <property type="match status" value="1"/>
</dbReference>
<dbReference type="GO" id="GO:0051536">
    <property type="term" value="F:iron-sulfur cluster binding"/>
    <property type="evidence" value="ECO:0007669"/>
    <property type="project" value="UniProtKB-KW"/>
</dbReference>
<proteinExistence type="predicted"/>
<accession>A0A9D9HNF0</accession>
<dbReference type="GO" id="GO:0046872">
    <property type="term" value="F:metal ion binding"/>
    <property type="evidence" value="ECO:0007669"/>
    <property type="project" value="UniProtKB-KW"/>
</dbReference>
<keyword evidence="3" id="KW-0411">Iron-sulfur</keyword>
<keyword evidence="4" id="KW-0812">Transmembrane</keyword>
<evidence type="ECO:0000256" key="2">
    <source>
        <dbReference type="ARBA" id="ARBA00023004"/>
    </source>
</evidence>
<evidence type="ECO:0000256" key="3">
    <source>
        <dbReference type="ARBA" id="ARBA00023014"/>
    </source>
</evidence>
<evidence type="ECO:0000313" key="7">
    <source>
        <dbReference type="Proteomes" id="UP000823638"/>
    </source>
</evidence>
<reference evidence="6" key="2">
    <citation type="journal article" date="2021" name="PeerJ">
        <title>Extensive microbial diversity within the chicken gut microbiome revealed by metagenomics and culture.</title>
        <authorList>
            <person name="Gilroy R."/>
            <person name="Ravi A."/>
            <person name="Getino M."/>
            <person name="Pursley I."/>
            <person name="Horton D.L."/>
            <person name="Alikhan N.F."/>
            <person name="Baker D."/>
            <person name="Gharbi K."/>
            <person name="Hall N."/>
            <person name="Watson M."/>
            <person name="Adriaenssens E.M."/>
            <person name="Foster-Nyarko E."/>
            <person name="Jarju S."/>
            <person name="Secka A."/>
            <person name="Antonio M."/>
            <person name="Oren A."/>
            <person name="Chaudhuri R.R."/>
            <person name="La Ragione R."/>
            <person name="Hildebrand F."/>
            <person name="Pallen M.J."/>
        </authorList>
    </citation>
    <scope>NUCLEOTIDE SEQUENCE</scope>
    <source>
        <strain evidence="6">10532</strain>
    </source>
</reference>
<evidence type="ECO:0000256" key="4">
    <source>
        <dbReference type="SAM" id="Phobius"/>
    </source>
</evidence>
<dbReference type="InterPro" id="IPR057431">
    <property type="entry name" value="LdpA_Fe-S-bd"/>
</dbReference>
<dbReference type="PROSITE" id="PS00198">
    <property type="entry name" value="4FE4S_FER_1"/>
    <property type="match status" value="1"/>
</dbReference>
<dbReference type="SUPFAM" id="SSF54862">
    <property type="entry name" value="4Fe-4S ferredoxins"/>
    <property type="match status" value="1"/>
</dbReference>
<dbReference type="Pfam" id="PF25160">
    <property type="entry name" value="LdpA_Fe-S-bd"/>
    <property type="match status" value="1"/>
</dbReference>
<dbReference type="Gene3D" id="3.30.70.20">
    <property type="match status" value="1"/>
</dbReference>
<organism evidence="6 7">
    <name type="scientific">Candidatus Gallitreponema excrementavium</name>
    <dbReference type="NCBI Taxonomy" id="2840840"/>
    <lineage>
        <taxon>Bacteria</taxon>
        <taxon>Pseudomonadati</taxon>
        <taxon>Spirochaetota</taxon>
        <taxon>Spirochaetia</taxon>
        <taxon>Spirochaetales</taxon>
        <taxon>Candidatus Gallitreponema</taxon>
    </lineage>
</organism>
<evidence type="ECO:0000256" key="1">
    <source>
        <dbReference type="ARBA" id="ARBA00022723"/>
    </source>
</evidence>
<feature type="domain" description="4Fe-4S ferredoxin-type" evidence="5">
    <location>
        <begin position="131"/>
        <end position="159"/>
    </location>
</feature>
<reference evidence="6" key="1">
    <citation type="submission" date="2020-10" db="EMBL/GenBank/DDBJ databases">
        <authorList>
            <person name="Gilroy R."/>
        </authorList>
    </citation>
    <scope>NUCLEOTIDE SEQUENCE</scope>
    <source>
        <strain evidence="6">10532</strain>
    </source>
</reference>
<keyword evidence="2" id="KW-0408">Iron</keyword>
<protein>
    <submittedName>
        <fullName evidence="6">4Fe-4S binding protein</fullName>
    </submittedName>
</protein>
<gene>
    <name evidence="6" type="ORF">IAA81_02550</name>
</gene>
<dbReference type="InterPro" id="IPR017900">
    <property type="entry name" value="4Fe4S_Fe_S_CS"/>
</dbReference>
<keyword evidence="1" id="KW-0479">Metal-binding</keyword>
<evidence type="ECO:0000259" key="5">
    <source>
        <dbReference type="PROSITE" id="PS51379"/>
    </source>
</evidence>
<dbReference type="InterPro" id="IPR017896">
    <property type="entry name" value="4Fe4S_Fe-S-bd"/>
</dbReference>
<evidence type="ECO:0000313" key="6">
    <source>
        <dbReference type="EMBL" id="MBO8457092.1"/>
    </source>
</evidence>
<dbReference type="Proteomes" id="UP000823638">
    <property type="component" value="Unassembled WGS sequence"/>
</dbReference>
<dbReference type="EMBL" id="JADIMM010000029">
    <property type="protein sequence ID" value="MBO8457092.1"/>
    <property type="molecule type" value="Genomic_DNA"/>
</dbReference>
<keyword evidence="4" id="KW-0472">Membrane</keyword>
<name>A0A9D9HNF0_9SPIR</name>
<dbReference type="AlphaFoldDB" id="A0A9D9HNF0"/>
<keyword evidence="4" id="KW-1133">Transmembrane helix</keyword>
<comment type="caution">
    <text evidence="6">The sequence shown here is derived from an EMBL/GenBank/DDBJ whole genome shotgun (WGS) entry which is preliminary data.</text>
</comment>
<sequence>MIILTYIIYVLVGAGICSLGFVAYFFIMHSFFRRGKNRESDFAVYEDEIREVLRKGAPSVGALKSSGGMTALVRCTQGREKIKKVFEYKGIGDCHSLITTYRGDLSCPWACLGLGDCAKVCDIGAISVVNGLARIGSNCTGCGRCVSVCPVGVIDLIPANADYIIPCNSHGGSSTAAVCKTGCTGCGQCEISAGHAGYSVVNNLAVINYNRIGSRSIGCDVCPSKTIVKREDFLNSFVEKKGIWSILIGIESFFKDEK</sequence>